<reference evidence="2" key="2">
    <citation type="submission" date="2015-01" db="EMBL/GenBank/DDBJ databases">
        <title>Evolutionary Origins and Diversification of the Mycorrhizal Mutualists.</title>
        <authorList>
            <consortium name="DOE Joint Genome Institute"/>
            <consortium name="Mycorrhizal Genomics Consortium"/>
            <person name="Kohler A."/>
            <person name="Kuo A."/>
            <person name="Nagy L.G."/>
            <person name="Floudas D."/>
            <person name="Copeland A."/>
            <person name="Barry K.W."/>
            <person name="Cichocki N."/>
            <person name="Veneault-Fourrey C."/>
            <person name="LaButti K."/>
            <person name="Lindquist E.A."/>
            <person name="Lipzen A."/>
            <person name="Lundell T."/>
            <person name="Morin E."/>
            <person name="Murat C."/>
            <person name="Riley R."/>
            <person name="Ohm R."/>
            <person name="Sun H."/>
            <person name="Tunlid A."/>
            <person name="Henrissat B."/>
            <person name="Grigoriev I.V."/>
            <person name="Hibbett D.S."/>
            <person name="Martin F."/>
        </authorList>
    </citation>
    <scope>NUCLEOTIDE SEQUENCE [LARGE SCALE GENOMIC DNA]</scope>
    <source>
        <strain evidence="2">h7</strain>
    </source>
</reference>
<dbReference type="EMBL" id="KN831768">
    <property type="protein sequence ID" value="KIM49796.1"/>
    <property type="molecule type" value="Genomic_DNA"/>
</dbReference>
<organism evidence="1 2">
    <name type="scientific">Hebeloma cylindrosporum</name>
    <dbReference type="NCBI Taxonomy" id="76867"/>
    <lineage>
        <taxon>Eukaryota</taxon>
        <taxon>Fungi</taxon>
        <taxon>Dikarya</taxon>
        <taxon>Basidiomycota</taxon>
        <taxon>Agaricomycotina</taxon>
        <taxon>Agaricomycetes</taxon>
        <taxon>Agaricomycetidae</taxon>
        <taxon>Agaricales</taxon>
        <taxon>Agaricineae</taxon>
        <taxon>Hymenogastraceae</taxon>
        <taxon>Hebeloma</taxon>
    </lineage>
</organism>
<proteinExistence type="predicted"/>
<reference evidence="1 2" key="1">
    <citation type="submission" date="2014-04" db="EMBL/GenBank/DDBJ databases">
        <authorList>
            <consortium name="DOE Joint Genome Institute"/>
            <person name="Kuo A."/>
            <person name="Gay G."/>
            <person name="Dore J."/>
            <person name="Kohler A."/>
            <person name="Nagy L.G."/>
            <person name="Floudas D."/>
            <person name="Copeland A."/>
            <person name="Barry K.W."/>
            <person name="Cichocki N."/>
            <person name="Veneault-Fourrey C."/>
            <person name="LaButti K."/>
            <person name="Lindquist E.A."/>
            <person name="Lipzen A."/>
            <person name="Lundell T."/>
            <person name="Morin E."/>
            <person name="Murat C."/>
            <person name="Sun H."/>
            <person name="Tunlid A."/>
            <person name="Henrissat B."/>
            <person name="Grigoriev I.V."/>
            <person name="Hibbett D.S."/>
            <person name="Martin F."/>
            <person name="Nordberg H.P."/>
            <person name="Cantor M.N."/>
            <person name="Hua S.X."/>
        </authorList>
    </citation>
    <scope>NUCLEOTIDE SEQUENCE [LARGE SCALE GENOMIC DNA]</scope>
    <source>
        <strain evidence="2">h7</strain>
    </source>
</reference>
<evidence type="ECO:0000313" key="1">
    <source>
        <dbReference type="EMBL" id="KIM49796.1"/>
    </source>
</evidence>
<dbReference type="Proteomes" id="UP000053424">
    <property type="component" value="Unassembled WGS sequence"/>
</dbReference>
<sequence length="78" mass="9263">MFKPIPDAIESQLGDRVNGRYLIPTNKFIRLVPSILRHNFQPSHIGRMNIELNEISNLRFCLSRPFNIFHLLNFKLYH</sequence>
<evidence type="ECO:0000313" key="2">
    <source>
        <dbReference type="Proteomes" id="UP000053424"/>
    </source>
</evidence>
<keyword evidence="2" id="KW-1185">Reference proteome</keyword>
<gene>
    <name evidence="1" type="ORF">M413DRAFT_438926</name>
</gene>
<accession>A0A0C3D0Z9</accession>
<dbReference type="HOGENOM" id="CLU_2622290_0_0_1"/>
<name>A0A0C3D0Z9_HEBCY</name>
<protein>
    <submittedName>
        <fullName evidence="1">Uncharacterized protein</fullName>
    </submittedName>
</protein>
<dbReference type="AlphaFoldDB" id="A0A0C3D0Z9"/>